<dbReference type="InterPro" id="IPR015421">
    <property type="entry name" value="PyrdxlP-dep_Trfase_major"/>
</dbReference>
<gene>
    <name evidence="5" type="ORF">GOM49_04300</name>
</gene>
<evidence type="ECO:0000256" key="2">
    <source>
        <dbReference type="ARBA" id="ARBA00022679"/>
    </source>
</evidence>
<organism evidence="5 6">
    <name type="scientific">Clostridium bovifaecis</name>
    <dbReference type="NCBI Taxonomy" id="2184719"/>
    <lineage>
        <taxon>Bacteria</taxon>
        <taxon>Bacillati</taxon>
        <taxon>Bacillota</taxon>
        <taxon>Clostridia</taxon>
        <taxon>Eubacteriales</taxon>
        <taxon>Clostridiaceae</taxon>
        <taxon>Clostridium</taxon>
    </lineage>
</organism>
<keyword evidence="2 5" id="KW-0808">Transferase</keyword>
<evidence type="ECO:0000259" key="4">
    <source>
        <dbReference type="Pfam" id="PF00155"/>
    </source>
</evidence>
<name>A0A6I6EU94_9CLOT</name>
<dbReference type="Pfam" id="PF00155">
    <property type="entry name" value="Aminotran_1_2"/>
    <property type="match status" value="1"/>
</dbReference>
<dbReference type="AlphaFoldDB" id="A0A6I6EU94"/>
<feature type="domain" description="Aminotransferase class I/classII large" evidence="4">
    <location>
        <begin position="17"/>
        <end position="359"/>
    </location>
</feature>
<keyword evidence="3" id="KW-0663">Pyridoxal phosphate</keyword>
<dbReference type="InterPro" id="IPR015424">
    <property type="entry name" value="PyrdxlP-dep_Trfase"/>
</dbReference>
<dbReference type="Gene3D" id="3.90.1150.10">
    <property type="entry name" value="Aspartate Aminotransferase, domain 1"/>
    <property type="match status" value="1"/>
</dbReference>
<keyword evidence="6" id="KW-1185">Reference proteome</keyword>
<keyword evidence="1 5" id="KW-0032">Aminotransferase</keyword>
<dbReference type="GO" id="GO:0030170">
    <property type="term" value="F:pyridoxal phosphate binding"/>
    <property type="evidence" value="ECO:0007669"/>
    <property type="project" value="InterPro"/>
</dbReference>
<reference evidence="5 6" key="1">
    <citation type="submission" date="2019-12" db="EMBL/GenBank/DDBJ databases">
        <title>Genome sequenceing of Clostridium bovifaecis.</title>
        <authorList>
            <person name="Yao Y."/>
        </authorList>
    </citation>
    <scope>NUCLEOTIDE SEQUENCE [LARGE SCALE GENOMIC DNA]</scope>
    <source>
        <strain evidence="5 6">BXX</strain>
    </source>
</reference>
<proteinExistence type="predicted"/>
<protein>
    <submittedName>
        <fullName evidence="5">Aminotransferase class I/II-fold pyridoxal phosphate-dependent enzyme</fullName>
    </submittedName>
</protein>
<dbReference type="EMBL" id="CP046522">
    <property type="protein sequence ID" value="QGU94426.1"/>
    <property type="molecule type" value="Genomic_DNA"/>
</dbReference>
<dbReference type="InterPro" id="IPR050106">
    <property type="entry name" value="HistidinolP_aminotransfase"/>
</dbReference>
<sequence>MEHGGDIYTEGILKGREIIDFSSNINPLGVPESFKAHIGEALEAAERYPDIKYRKLKEYIVDYLKFSGDYFRSDLKSSWELSIDEGNIALGNGAAEIIDLVISCFKSICIVVPSFIEYEKSALKWQVSVGYSKLTEDMNYNYEDIFSKMQNVEALIIGNPNNPNGGVIDKEKFKIILNYCEENNKKVIIDEAFIEFTGKRGFSFIEFLNYKCVFIIRALTKFYAMPGIRMGYGLCKDENLINNIRKMQNPWNINCFAETAAKYVLKDFQYIERSLEWVEEERDFMFSNLKSIDAIEKVYTTYSNFILCKLKDLDCHRLYGLSMKSGIAIRKCHNFKGLNEYYVRFAIKDRKNNRKLIEFLKSVK</sequence>
<dbReference type="PANTHER" id="PTHR43643:SF3">
    <property type="entry name" value="HISTIDINOL-PHOSPHATE AMINOTRANSFERASE"/>
    <property type="match status" value="1"/>
</dbReference>
<evidence type="ECO:0000256" key="3">
    <source>
        <dbReference type="ARBA" id="ARBA00022898"/>
    </source>
</evidence>
<dbReference type="CDD" id="cd00609">
    <property type="entry name" value="AAT_like"/>
    <property type="match status" value="1"/>
</dbReference>
<dbReference type="PANTHER" id="PTHR43643">
    <property type="entry name" value="HISTIDINOL-PHOSPHATE AMINOTRANSFERASE 2"/>
    <property type="match status" value="1"/>
</dbReference>
<dbReference type="Gene3D" id="3.40.640.10">
    <property type="entry name" value="Type I PLP-dependent aspartate aminotransferase-like (Major domain)"/>
    <property type="match status" value="1"/>
</dbReference>
<dbReference type="InterPro" id="IPR004839">
    <property type="entry name" value="Aminotransferase_I/II_large"/>
</dbReference>
<accession>A0A6I6EU94</accession>
<dbReference type="GO" id="GO:0008483">
    <property type="term" value="F:transaminase activity"/>
    <property type="evidence" value="ECO:0007669"/>
    <property type="project" value="UniProtKB-KW"/>
</dbReference>
<evidence type="ECO:0000313" key="5">
    <source>
        <dbReference type="EMBL" id="QGU94426.1"/>
    </source>
</evidence>
<dbReference type="InterPro" id="IPR015422">
    <property type="entry name" value="PyrdxlP-dep_Trfase_small"/>
</dbReference>
<evidence type="ECO:0000256" key="1">
    <source>
        <dbReference type="ARBA" id="ARBA00022576"/>
    </source>
</evidence>
<dbReference type="Proteomes" id="UP000422764">
    <property type="component" value="Chromosome"/>
</dbReference>
<dbReference type="SUPFAM" id="SSF53383">
    <property type="entry name" value="PLP-dependent transferases"/>
    <property type="match status" value="1"/>
</dbReference>
<evidence type="ECO:0000313" key="6">
    <source>
        <dbReference type="Proteomes" id="UP000422764"/>
    </source>
</evidence>